<reference evidence="5" key="1">
    <citation type="submission" date="2023-06" db="EMBL/GenBank/DDBJ databases">
        <title>Genome-scale phylogeny and comparative genomics of the fungal order Sordariales.</title>
        <authorList>
            <consortium name="Lawrence Berkeley National Laboratory"/>
            <person name="Hensen N."/>
            <person name="Bonometti L."/>
            <person name="Westerberg I."/>
            <person name="Brannstrom I.O."/>
            <person name="Guillou S."/>
            <person name="Cros-Aarteil S."/>
            <person name="Calhoun S."/>
            <person name="Haridas S."/>
            <person name="Kuo A."/>
            <person name="Mondo S."/>
            <person name="Pangilinan J."/>
            <person name="Riley R."/>
            <person name="Labutti K."/>
            <person name="Andreopoulos B."/>
            <person name="Lipzen A."/>
            <person name="Chen C."/>
            <person name="Yanf M."/>
            <person name="Daum C."/>
            <person name="Ng V."/>
            <person name="Clum A."/>
            <person name="Steindorff A."/>
            <person name="Ohm R."/>
            <person name="Martin F."/>
            <person name="Silar P."/>
            <person name="Natvig D."/>
            <person name="Lalanne C."/>
            <person name="Gautier V."/>
            <person name="Ament-Velasquez S.L."/>
            <person name="Kruys A."/>
            <person name="Hutchinson M.I."/>
            <person name="Powell A.J."/>
            <person name="Barry K."/>
            <person name="Miller A.N."/>
            <person name="Grigoriev I.V."/>
            <person name="Debuchy R."/>
            <person name="Gladieux P."/>
            <person name="Thoren M.H."/>
            <person name="Johannesson H."/>
        </authorList>
    </citation>
    <scope>NUCLEOTIDE SEQUENCE</scope>
    <source>
        <strain evidence="5">PSN4</strain>
    </source>
</reference>
<dbReference type="GO" id="GO:0006508">
    <property type="term" value="P:proteolysis"/>
    <property type="evidence" value="ECO:0007669"/>
    <property type="project" value="InterPro"/>
</dbReference>
<dbReference type="Proteomes" id="UP001239445">
    <property type="component" value="Unassembled WGS sequence"/>
</dbReference>
<comment type="caution">
    <text evidence="5">The sequence shown here is derived from an EMBL/GenBank/DDBJ whole genome shotgun (WGS) entry which is preliminary data.</text>
</comment>
<feature type="active site" evidence="2">
    <location>
        <position position="331"/>
    </location>
</feature>
<dbReference type="GO" id="GO:0004190">
    <property type="term" value="F:aspartic-type endopeptidase activity"/>
    <property type="evidence" value="ECO:0007669"/>
    <property type="project" value="InterPro"/>
</dbReference>
<dbReference type="AlphaFoldDB" id="A0AAJ0F7G1"/>
<evidence type="ECO:0000256" key="3">
    <source>
        <dbReference type="SAM" id="SignalP"/>
    </source>
</evidence>
<dbReference type="InterPro" id="IPR033121">
    <property type="entry name" value="PEPTIDASE_A1"/>
</dbReference>
<accession>A0AAJ0F7G1</accession>
<evidence type="ECO:0000313" key="6">
    <source>
        <dbReference type="Proteomes" id="UP001239445"/>
    </source>
</evidence>
<comment type="similarity">
    <text evidence="1">Belongs to the peptidase A1 family.</text>
</comment>
<keyword evidence="3" id="KW-0732">Signal</keyword>
<organism evidence="5 6">
    <name type="scientific">Echria macrotheca</name>
    <dbReference type="NCBI Taxonomy" id="438768"/>
    <lineage>
        <taxon>Eukaryota</taxon>
        <taxon>Fungi</taxon>
        <taxon>Dikarya</taxon>
        <taxon>Ascomycota</taxon>
        <taxon>Pezizomycotina</taxon>
        <taxon>Sordariomycetes</taxon>
        <taxon>Sordariomycetidae</taxon>
        <taxon>Sordariales</taxon>
        <taxon>Schizotheciaceae</taxon>
        <taxon>Echria</taxon>
    </lineage>
</organism>
<feature type="domain" description="Peptidase A1" evidence="4">
    <location>
        <begin position="98"/>
        <end position="440"/>
    </location>
</feature>
<name>A0AAJ0F7G1_9PEZI</name>
<keyword evidence="6" id="KW-1185">Reference proteome</keyword>
<feature type="signal peptide" evidence="3">
    <location>
        <begin position="1"/>
        <end position="16"/>
    </location>
</feature>
<evidence type="ECO:0000256" key="1">
    <source>
        <dbReference type="ARBA" id="ARBA00007447"/>
    </source>
</evidence>
<dbReference type="SUPFAM" id="SSF50630">
    <property type="entry name" value="Acid proteases"/>
    <property type="match status" value="1"/>
</dbReference>
<dbReference type="InterPro" id="IPR034164">
    <property type="entry name" value="Pepsin-like_dom"/>
</dbReference>
<gene>
    <name evidence="5" type="ORF">QBC47DRAFT_308355</name>
</gene>
<protein>
    <submittedName>
        <fullName evidence="5">Aspartic-type endopeptidase</fullName>
    </submittedName>
</protein>
<dbReference type="PANTHER" id="PTHR47966:SF47">
    <property type="entry name" value="ENDOPEPTIDASE, PUTATIVE (AFU_ORTHOLOGUE AFUA_3G01220)-RELATED"/>
    <property type="match status" value="1"/>
</dbReference>
<sequence length="445" mass="48747">MLTVVIFSFFLLLVAAFPHADVLKRAPPGIRFQTPKGTHPSLSFSKLAETSHNHQRIHGVRSKTNARSVAAILGAHQRQVGGTGYENITVTNAYGTQYATEVTWSGVPINLLLDTGSSDTWAIQRNFSCVDYAGEPVPQIVCAFGPSYPATFQYGETSPPQHMFIRYGDGEIVTGPMGFSDITLAGNLTVTKLQVCLANNTYWYGNNVTSGLMGLAFPSITNAYIGPQYEHDPGSQVEYSPLFTSMVSQGKSRPMFSIAIDRNSSSGVLAWGGIPPVKGLDRENDASVDMVITNLIDIPETAYEYSFYTIIPDGWDYDQKTDIKKYPYIVDSGTTLCYLPPYLASAINQAFNPSAVWLWAYMAYFTSCDATPPIVSLVIAGKRFLFNPADLIYRDMVDPETGLCMTAIASGGTGPYILGDAFMQNALVVFDVGHAQMRFISRPYY</sequence>
<evidence type="ECO:0000259" key="4">
    <source>
        <dbReference type="PROSITE" id="PS51767"/>
    </source>
</evidence>
<dbReference type="Pfam" id="PF00026">
    <property type="entry name" value="Asp"/>
    <property type="match status" value="1"/>
</dbReference>
<evidence type="ECO:0000256" key="2">
    <source>
        <dbReference type="PIRSR" id="PIRSR601461-1"/>
    </source>
</evidence>
<proteinExistence type="inferred from homology"/>
<dbReference type="Gene3D" id="2.40.70.10">
    <property type="entry name" value="Acid Proteases"/>
    <property type="match status" value="2"/>
</dbReference>
<dbReference type="EMBL" id="MU839843">
    <property type="protein sequence ID" value="KAK1751155.1"/>
    <property type="molecule type" value="Genomic_DNA"/>
</dbReference>
<feature type="active site" evidence="2">
    <location>
        <position position="114"/>
    </location>
</feature>
<dbReference type="GO" id="GO:0000324">
    <property type="term" value="C:fungal-type vacuole"/>
    <property type="evidence" value="ECO:0007669"/>
    <property type="project" value="TreeGrafter"/>
</dbReference>
<evidence type="ECO:0000313" key="5">
    <source>
        <dbReference type="EMBL" id="KAK1751155.1"/>
    </source>
</evidence>
<dbReference type="InterPro" id="IPR021109">
    <property type="entry name" value="Peptidase_aspartic_dom_sf"/>
</dbReference>
<dbReference type="InterPro" id="IPR001461">
    <property type="entry name" value="Aspartic_peptidase_A1"/>
</dbReference>
<dbReference type="PROSITE" id="PS51767">
    <property type="entry name" value="PEPTIDASE_A1"/>
    <property type="match status" value="1"/>
</dbReference>
<dbReference type="PANTHER" id="PTHR47966">
    <property type="entry name" value="BETA-SITE APP-CLEAVING ENZYME, ISOFORM A-RELATED"/>
    <property type="match status" value="1"/>
</dbReference>
<dbReference type="PRINTS" id="PR00792">
    <property type="entry name" value="PEPSIN"/>
</dbReference>
<dbReference type="CDD" id="cd05471">
    <property type="entry name" value="pepsin_like"/>
    <property type="match status" value="1"/>
</dbReference>
<feature type="chain" id="PRO_5042524937" evidence="3">
    <location>
        <begin position="17"/>
        <end position="445"/>
    </location>
</feature>